<comment type="caution">
    <text evidence="5">The sequence shown here is derived from an EMBL/GenBank/DDBJ whole genome shotgun (WGS) entry which is preliminary data.</text>
</comment>
<dbReference type="InterPro" id="IPR036589">
    <property type="entry name" value="HCY_dom_sf"/>
</dbReference>
<dbReference type="EMBL" id="JAFEUM010000004">
    <property type="protein sequence ID" value="MBM7037228.1"/>
    <property type="molecule type" value="Genomic_DNA"/>
</dbReference>
<gene>
    <name evidence="5" type="ORF">JQC93_12515</name>
</gene>
<proteinExistence type="predicted"/>
<comment type="cofactor">
    <cofactor evidence="3">
        <name>Zn(2+)</name>
        <dbReference type="ChEBI" id="CHEBI:29105"/>
    </cofactor>
</comment>
<sequence length="310" mass="34457">MASYRQRLPFRPNTRTLCYTGIDTELCFVHQKILPKGATYPLLNKADARDIIEAMYVDLIALAKQHNALVILDAMTWIASRDRGAKIGLTPKQLEAFNLDAIDLMHSVRANQDDLPTLLSAQIGPRDDGYSAEHKMSWDEAKRYHGEQISTYSSTPADLITGSTLSYADEALGIVLAAKEHNMPVVISFTVEQDGHLPSGMSLKSAIEYVDQNSEHYAEHFMINCAHPDHFAQIFNQQAWEQRIKGIIVNASRCSHAELDNCDTLDAGDPIELGELVGDICRNNPQINVVGGCCGTNFEHLQAILRNLHN</sequence>
<protein>
    <submittedName>
        <fullName evidence="5">Homocysteine S-methyltransferase family protein</fullName>
    </submittedName>
</protein>
<keyword evidence="6" id="KW-1185">Reference proteome</keyword>
<dbReference type="Gene3D" id="3.20.20.330">
    <property type="entry name" value="Homocysteine-binding-like domain"/>
    <property type="match status" value="1"/>
</dbReference>
<dbReference type="Proteomes" id="UP000809621">
    <property type="component" value="Unassembled WGS sequence"/>
</dbReference>
<feature type="binding site" evidence="3">
    <location>
        <position position="293"/>
    </location>
    <ligand>
        <name>Zn(2+)</name>
        <dbReference type="ChEBI" id="CHEBI:29105"/>
    </ligand>
</feature>
<dbReference type="Pfam" id="PF02574">
    <property type="entry name" value="S-methyl_trans"/>
    <property type="match status" value="1"/>
</dbReference>
<dbReference type="SUPFAM" id="SSF82282">
    <property type="entry name" value="Homocysteine S-methyltransferase"/>
    <property type="match status" value="1"/>
</dbReference>
<accession>A0ABS2HI67</accession>
<evidence type="ECO:0000313" key="6">
    <source>
        <dbReference type="Proteomes" id="UP000809621"/>
    </source>
</evidence>
<evidence type="ECO:0000256" key="1">
    <source>
        <dbReference type="ARBA" id="ARBA00022603"/>
    </source>
</evidence>
<evidence type="ECO:0000256" key="2">
    <source>
        <dbReference type="ARBA" id="ARBA00022679"/>
    </source>
</evidence>
<name>A0ABS2HI67_9VIBR</name>
<evidence type="ECO:0000256" key="3">
    <source>
        <dbReference type="PROSITE-ProRule" id="PRU00333"/>
    </source>
</evidence>
<evidence type="ECO:0000313" key="5">
    <source>
        <dbReference type="EMBL" id="MBM7037228.1"/>
    </source>
</evidence>
<reference evidence="5 6" key="1">
    <citation type="submission" date="2021-02" db="EMBL/GenBank/DDBJ databases">
        <authorList>
            <person name="Park J.-S."/>
        </authorList>
    </citation>
    <scope>NUCLEOTIDE SEQUENCE [LARGE SCALE GENOMIC DNA]</scope>
    <source>
        <strain evidence="5 6">188UL20-2</strain>
    </source>
</reference>
<feature type="binding site" evidence="3">
    <location>
        <position position="294"/>
    </location>
    <ligand>
        <name>Zn(2+)</name>
        <dbReference type="ChEBI" id="CHEBI:29105"/>
    </ligand>
</feature>
<dbReference type="PROSITE" id="PS50970">
    <property type="entry name" value="HCY"/>
    <property type="match status" value="1"/>
</dbReference>
<evidence type="ECO:0000259" key="4">
    <source>
        <dbReference type="PROSITE" id="PS50970"/>
    </source>
</evidence>
<organism evidence="5 6">
    <name type="scientific">Vibrio ulleungensis</name>
    <dbReference type="NCBI Taxonomy" id="2807619"/>
    <lineage>
        <taxon>Bacteria</taxon>
        <taxon>Pseudomonadati</taxon>
        <taxon>Pseudomonadota</taxon>
        <taxon>Gammaproteobacteria</taxon>
        <taxon>Vibrionales</taxon>
        <taxon>Vibrionaceae</taxon>
        <taxon>Vibrio</taxon>
    </lineage>
</organism>
<keyword evidence="1 3" id="KW-0489">Methyltransferase</keyword>
<feature type="binding site" evidence="3">
    <location>
        <position position="225"/>
    </location>
    <ligand>
        <name>Zn(2+)</name>
        <dbReference type="ChEBI" id="CHEBI:29105"/>
    </ligand>
</feature>
<keyword evidence="3" id="KW-0479">Metal-binding</keyword>
<dbReference type="InterPro" id="IPR003726">
    <property type="entry name" value="HCY_dom"/>
</dbReference>
<keyword evidence="2 3" id="KW-0808">Transferase</keyword>
<feature type="domain" description="Hcy-binding" evidence="4">
    <location>
        <begin position="1"/>
        <end position="308"/>
    </location>
</feature>
<dbReference type="PANTHER" id="PTHR11103:SF18">
    <property type="entry name" value="SLR1189 PROTEIN"/>
    <property type="match status" value="1"/>
</dbReference>
<dbReference type="PANTHER" id="PTHR11103">
    <property type="entry name" value="SLR1189 PROTEIN"/>
    <property type="match status" value="1"/>
</dbReference>
<keyword evidence="3" id="KW-0862">Zinc</keyword>